<dbReference type="PANTHER" id="PTHR32071">
    <property type="entry name" value="TRANSCRIPTIONAL REGULATORY PROTEIN"/>
    <property type="match status" value="1"/>
</dbReference>
<accession>W6NIT1</accession>
<dbReference type="InterPro" id="IPR016152">
    <property type="entry name" value="PTrfase/Anion_transptr"/>
</dbReference>
<dbReference type="InterPro" id="IPR036662">
    <property type="entry name" value="PTS_EIIA_man-typ_sf"/>
</dbReference>
<dbReference type="SUPFAM" id="SSF53062">
    <property type="entry name" value="PTS system fructose IIA component-like"/>
    <property type="match status" value="1"/>
</dbReference>
<dbReference type="SUPFAM" id="SSF55804">
    <property type="entry name" value="Phoshotransferase/anion transport protein"/>
    <property type="match status" value="1"/>
</dbReference>
<dbReference type="InterPro" id="IPR002078">
    <property type="entry name" value="Sigma_54_int"/>
</dbReference>
<evidence type="ECO:0000259" key="7">
    <source>
        <dbReference type="PROSITE" id="PS51372"/>
    </source>
</evidence>
<dbReference type="InterPro" id="IPR027417">
    <property type="entry name" value="P-loop_NTPase"/>
</dbReference>
<evidence type="ECO:0000256" key="1">
    <source>
        <dbReference type="ARBA" id="ARBA00022679"/>
    </source>
</evidence>
<dbReference type="Gene3D" id="3.40.50.510">
    <property type="entry name" value="Phosphotransferase system, mannose-type IIA component"/>
    <property type="match status" value="1"/>
</dbReference>
<evidence type="ECO:0000259" key="6">
    <source>
        <dbReference type="PROSITE" id="PS51096"/>
    </source>
</evidence>
<dbReference type="Pfam" id="PF03610">
    <property type="entry name" value="EIIA-man"/>
    <property type="match status" value="1"/>
</dbReference>
<dbReference type="GO" id="GO:0005524">
    <property type="term" value="F:ATP binding"/>
    <property type="evidence" value="ECO:0007669"/>
    <property type="project" value="UniProtKB-KW"/>
</dbReference>
<dbReference type="Gene3D" id="1.10.1790.10">
    <property type="entry name" value="PRD domain"/>
    <property type="match status" value="1"/>
</dbReference>
<dbReference type="Pfam" id="PF00158">
    <property type="entry name" value="Sigma54_activat"/>
    <property type="match status" value="1"/>
</dbReference>
<dbReference type="GO" id="GO:0009401">
    <property type="term" value="P:phosphoenolpyruvate-dependent sugar phosphotransferase system"/>
    <property type="evidence" value="ECO:0007669"/>
    <property type="project" value="InterPro"/>
</dbReference>
<dbReference type="InterPro" id="IPR036634">
    <property type="entry name" value="PRD_sf"/>
</dbReference>
<dbReference type="Gene3D" id="3.40.50.300">
    <property type="entry name" value="P-loop containing nucleotide triphosphate hydrolases"/>
    <property type="match status" value="1"/>
</dbReference>
<keyword evidence="2" id="KW-0547">Nucleotide-binding</keyword>
<dbReference type="InterPro" id="IPR003593">
    <property type="entry name" value="AAA+_ATPase"/>
</dbReference>
<dbReference type="Proteomes" id="UP000019482">
    <property type="component" value="Unassembled WGS sequence"/>
</dbReference>
<dbReference type="Gene3D" id="1.10.10.60">
    <property type="entry name" value="Homeodomain-like"/>
    <property type="match status" value="1"/>
</dbReference>
<dbReference type="OrthoDB" id="9765164at2"/>
<keyword evidence="9" id="KW-1185">Reference proteome</keyword>
<dbReference type="PANTHER" id="PTHR32071:SF38">
    <property type="entry name" value="PSP OPERON TRANSCRIPTIONAL ACTIVATOR"/>
    <property type="match status" value="1"/>
</dbReference>
<keyword evidence="3" id="KW-0067">ATP-binding</keyword>
<dbReference type="CDD" id="cd00009">
    <property type="entry name" value="AAA"/>
    <property type="match status" value="1"/>
</dbReference>
<dbReference type="InterPro" id="IPR002178">
    <property type="entry name" value="PTS_EIIA_type-2_dom"/>
</dbReference>
<dbReference type="SUPFAM" id="SSF63520">
    <property type="entry name" value="PTS-regulatory domain, PRD"/>
    <property type="match status" value="1"/>
</dbReference>
<dbReference type="PROSITE" id="PS00676">
    <property type="entry name" value="SIGMA54_INTERACT_2"/>
    <property type="match status" value="1"/>
</dbReference>
<feature type="domain" description="PTS EIIA type-4" evidence="6">
    <location>
        <begin position="593"/>
        <end position="716"/>
    </location>
</feature>
<dbReference type="GO" id="GO:0006355">
    <property type="term" value="P:regulation of DNA-templated transcription"/>
    <property type="evidence" value="ECO:0007669"/>
    <property type="project" value="InterPro"/>
</dbReference>
<evidence type="ECO:0000259" key="4">
    <source>
        <dbReference type="PROSITE" id="PS50045"/>
    </source>
</evidence>
<dbReference type="PROSITE" id="PS00372">
    <property type="entry name" value="PTS_EIIA_TYPE_2_HIS"/>
    <property type="match status" value="1"/>
</dbReference>
<feature type="domain" description="Sigma-54 factor interaction" evidence="4">
    <location>
        <begin position="130"/>
        <end position="362"/>
    </location>
</feature>
<evidence type="ECO:0000256" key="2">
    <source>
        <dbReference type="ARBA" id="ARBA00022741"/>
    </source>
</evidence>
<dbReference type="CDD" id="cd00211">
    <property type="entry name" value="PTS_IIA_fru"/>
    <property type="match status" value="1"/>
</dbReference>
<feature type="domain" description="PTS EIIA type-2" evidence="5">
    <location>
        <begin position="841"/>
        <end position="980"/>
    </location>
</feature>
<dbReference type="Gene3D" id="3.40.930.10">
    <property type="entry name" value="Mannitol-specific EII, Chain A"/>
    <property type="match status" value="1"/>
</dbReference>
<protein>
    <submittedName>
        <fullName evidence="8">NtrC family Transcriptional regulator, ATPase domain</fullName>
    </submittedName>
</protein>
<dbReference type="InterPro" id="IPR004701">
    <property type="entry name" value="PTS_EIIA_man-typ"/>
</dbReference>
<organism evidence="8 9">
    <name type="scientific">Clostridium tyrobutyricum DIVETGP</name>
    <dbReference type="NCBI Taxonomy" id="1408889"/>
    <lineage>
        <taxon>Bacteria</taxon>
        <taxon>Bacillati</taxon>
        <taxon>Bacillota</taxon>
        <taxon>Clostridia</taxon>
        <taxon>Eubacteriales</taxon>
        <taxon>Clostridiaceae</taxon>
        <taxon>Clostridium</taxon>
    </lineage>
</organism>
<dbReference type="RefSeq" id="WP_017895296.1">
    <property type="nucleotide sequence ID" value="NZ_CBXI010000036.1"/>
</dbReference>
<dbReference type="InterPro" id="IPR011608">
    <property type="entry name" value="PRD"/>
</dbReference>
<dbReference type="EMBL" id="CBXI010000036">
    <property type="protein sequence ID" value="CDL91942.1"/>
    <property type="molecule type" value="Genomic_DNA"/>
</dbReference>
<keyword evidence="1" id="KW-0808">Transferase</keyword>
<dbReference type="InterPro" id="IPR025943">
    <property type="entry name" value="Sigma_54_int_dom_ATP-bd_2"/>
</dbReference>
<evidence type="ECO:0000256" key="3">
    <source>
        <dbReference type="ARBA" id="ARBA00022840"/>
    </source>
</evidence>
<reference evidence="8 9" key="1">
    <citation type="journal article" date="2015" name="Genome Announc.">
        <title>Draft Genome Sequence of Clostridium tyrobutyricum Strain DIVETGP, Isolated from Cow's Milk for Grana Padano Production.</title>
        <authorList>
            <person name="Soggiu A."/>
            <person name="Piras C."/>
            <person name="Gaiarsa S."/>
            <person name="Sassera D."/>
            <person name="Roncada P."/>
            <person name="Bendixen E."/>
            <person name="Brasca M."/>
            <person name="Bonizzi L."/>
        </authorList>
    </citation>
    <scope>NUCLEOTIDE SEQUENCE [LARGE SCALE GENOMIC DNA]</scope>
    <source>
        <strain evidence="8 9">DIVETGP</strain>
    </source>
</reference>
<dbReference type="Pfam" id="PF00874">
    <property type="entry name" value="PRD"/>
    <property type="match status" value="1"/>
</dbReference>
<comment type="caution">
    <text evidence="8">The sequence shown here is derived from an EMBL/GenBank/DDBJ whole genome shotgun (WGS) entry which is preliminary data.</text>
</comment>
<dbReference type="Pfam" id="PF00359">
    <property type="entry name" value="PTS_EIIA_2"/>
    <property type="match status" value="1"/>
</dbReference>
<evidence type="ECO:0000313" key="9">
    <source>
        <dbReference type="Proteomes" id="UP000019482"/>
    </source>
</evidence>
<proteinExistence type="predicted"/>
<gene>
    <name evidence="8" type="ORF">CTDIVETGP_2012</name>
</gene>
<dbReference type="PROSITE" id="PS51372">
    <property type="entry name" value="PRD_2"/>
    <property type="match status" value="1"/>
</dbReference>
<sequence>MIDKLIQIIDNEDKKNPMTDEQISSILKISREKVNELRQQLGIPSYLHRRNKLLMNAIHDFIEKDTRISYRKLCAILNKSGFKISTFGLNKYRDYIEKLKDKDKTSQVKTTNYRKNMIQNKNMDNYFQNIIGNNGSLNHIIKLAKAAVLYPKNGLHTLICGSTGVGKSQLVEQMNEFARKVRKKEVPFVVFNCADYGDNPQLLVSQLFGYKKGSFTGALSDKHGLIEKANNGMLFLDEIHRLPSKGQEILFRIIDKGEFTRLGETDVTRKVNVMIIGATTENVESNLLNTFRRRIPVLIEIPSLEERPTIERMQIINKFFKLEAQRINKAFYISGEVIKSFLFYNCPGNIGQLRSDIQVTCAKSFLNLISDNSDKMQIKIEDLPSHIKKQFSYIHEKAMQLNMIDIEDKNIEIDYKKVCDDQSSVFTYNVYDFIENRIEELKCQNKLTNDIKSIVSDELEKELNDYISNITNRYYGMSKRLLKDIVGKETVDIVDDVEKMLLSEIGQIDFSIYNVLCLHIGSAVERIRMGKKIENPKLETIKDKYKKEFKIALKIIEIINMKLNMNFPEDEAGFIALYLNKFLDREKNISESKVGIIIITHGDVSKTMLEISQSIIGIQHGIAITMKLDQKPEEVYIKVRNAAKKINRGKGILLLVDMGSLISFGTLITRDLGIPTKIVSRVDTLMVLEALRKSAQSTATLKSIFNSLMELERVLPRSFRNNDDTQINLKKKVIVTTCVTGAGTAIKIKNIILSKLKEKNYTDMEIIPVGLVEQNGDMNEKIENIRLKNKIVAIVGTVNPEIHDVPFMYIEEFLQNRGEELLINSINMKELKPDKDLNLKDLFDVNIVKLFYSIGSKEEIINIMARSMERKNYVRHEFYEDILDREDLGSSYIGNGVAIPHASYERNIIKPVIAVAVLKNPILWEEGNKVDIVFILALNGNSKKSFLKLFKTIKNTDLIESVKDMNDSKSVINKIFEYIE</sequence>
<dbReference type="GO" id="GO:0016740">
    <property type="term" value="F:transferase activity"/>
    <property type="evidence" value="ECO:0007669"/>
    <property type="project" value="UniProtKB-KW"/>
</dbReference>
<dbReference type="PROSITE" id="PS51096">
    <property type="entry name" value="PTS_EIIA_TYPE_4"/>
    <property type="match status" value="1"/>
</dbReference>
<evidence type="ECO:0000259" key="5">
    <source>
        <dbReference type="PROSITE" id="PS51094"/>
    </source>
</evidence>
<dbReference type="GeneID" id="29419358"/>
<name>W6NIT1_CLOTY</name>
<dbReference type="SUPFAM" id="SSF52540">
    <property type="entry name" value="P-loop containing nucleoside triphosphate hydrolases"/>
    <property type="match status" value="1"/>
</dbReference>
<evidence type="ECO:0000313" key="8">
    <source>
        <dbReference type="EMBL" id="CDL91942.1"/>
    </source>
</evidence>
<dbReference type="AlphaFoldDB" id="W6NIT1"/>
<dbReference type="GO" id="GO:0016020">
    <property type="term" value="C:membrane"/>
    <property type="evidence" value="ECO:0007669"/>
    <property type="project" value="InterPro"/>
</dbReference>
<dbReference type="SMART" id="SM00382">
    <property type="entry name" value="AAA"/>
    <property type="match status" value="1"/>
</dbReference>
<dbReference type="PROSITE" id="PS51094">
    <property type="entry name" value="PTS_EIIA_TYPE_2"/>
    <property type="match status" value="1"/>
</dbReference>
<feature type="domain" description="PRD" evidence="7">
    <location>
        <begin position="481"/>
        <end position="589"/>
    </location>
</feature>
<dbReference type="PROSITE" id="PS50045">
    <property type="entry name" value="SIGMA54_INTERACT_4"/>
    <property type="match status" value="1"/>
</dbReference>